<dbReference type="STRING" id="1123291.SAMN04490355_101863"/>
<dbReference type="Gene3D" id="1.10.357.10">
    <property type="entry name" value="Tetracycline Repressor, domain 2"/>
    <property type="match status" value="1"/>
</dbReference>
<keyword evidence="1 2" id="KW-0238">DNA-binding</keyword>
<evidence type="ECO:0000256" key="1">
    <source>
        <dbReference type="ARBA" id="ARBA00023125"/>
    </source>
</evidence>
<keyword evidence="5" id="KW-1185">Reference proteome</keyword>
<evidence type="ECO:0000259" key="3">
    <source>
        <dbReference type="PROSITE" id="PS50977"/>
    </source>
</evidence>
<dbReference type="PROSITE" id="PS50977">
    <property type="entry name" value="HTH_TETR_2"/>
    <property type="match status" value="1"/>
</dbReference>
<dbReference type="InterPro" id="IPR036271">
    <property type="entry name" value="Tet_transcr_reg_TetR-rel_C_sf"/>
</dbReference>
<dbReference type="AlphaFoldDB" id="A0A1I4KLR7"/>
<dbReference type="SUPFAM" id="SSF48498">
    <property type="entry name" value="Tetracyclin repressor-like, C-terminal domain"/>
    <property type="match status" value="1"/>
</dbReference>
<sequence length="235" mass="27038">MISKRFVIRMQLELLKNVYEFRTLEAEMKHIRENIGFHDSQNKRQQILEAAYAVFSSKGYHRATVDEIIALADTGKGTVYNYFVNKEQLFYTLIKECSMPFQIIIEGIVNSSEPPLEKVETIIKAFLEFYVKHANLWRVMMHEVRGFGANGSSNFTQEQLEKYQTCFCETIGMIEKVLLEAQSKGFIRESCDATRAAHGLFSVIVTFVFRDFVDKNIGDTAHTIAELFLYGAADR</sequence>
<dbReference type="InterPro" id="IPR050624">
    <property type="entry name" value="HTH-type_Tx_Regulator"/>
</dbReference>
<protein>
    <submittedName>
        <fullName evidence="4">DNA-binding transcriptional regulator, AcrR family</fullName>
    </submittedName>
</protein>
<dbReference type="GO" id="GO:0003677">
    <property type="term" value="F:DNA binding"/>
    <property type="evidence" value="ECO:0007669"/>
    <property type="project" value="UniProtKB-UniRule"/>
</dbReference>
<feature type="domain" description="HTH tetR-type" evidence="3">
    <location>
        <begin position="41"/>
        <end position="101"/>
    </location>
</feature>
<dbReference type="PANTHER" id="PTHR43479">
    <property type="entry name" value="ACREF/ENVCD OPERON REPRESSOR-RELATED"/>
    <property type="match status" value="1"/>
</dbReference>
<organism evidence="4 5">
    <name type="scientific">Pelosinus propionicus DSM 13327</name>
    <dbReference type="NCBI Taxonomy" id="1123291"/>
    <lineage>
        <taxon>Bacteria</taxon>
        <taxon>Bacillati</taxon>
        <taxon>Bacillota</taxon>
        <taxon>Negativicutes</taxon>
        <taxon>Selenomonadales</taxon>
        <taxon>Sporomusaceae</taxon>
        <taxon>Pelosinus</taxon>
    </lineage>
</organism>
<dbReference type="Pfam" id="PF00440">
    <property type="entry name" value="TetR_N"/>
    <property type="match status" value="1"/>
</dbReference>
<evidence type="ECO:0000256" key="2">
    <source>
        <dbReference type="PROSITE-ProRule" id="PRU00335"/>
    </source>
</evidence>
<name>A0A1I4KLR7_9FIRM</name>
<dbReference type="PANTHER" id="PTHR43479:SF11">
    <property type="entry name" value="ACREF_ENVCD OPERON REPRESSOR-RELATED"/>
    <property type="match status" value="1"/>
</dbReference>
<dbReference type="PRINTS" id="PR00455">
    <property type="entry name" value="HTHTETR"/>
</dbReference>
<accession>A0A1I4KLR7</accession>
<dbReference type="EMBL" id="FOTS01000018">
    <property type="protein sequence ID" value="SFL79712.1"/>
    <property type="molecule type" value="Genomic_DNA"/>
</dbReference>
<dbReference type="InterPro" id="IPR009057">
    <property type="entry name" value="Homeodomain-like_sf"/>
</dbReference>
<evidence type="ECO:0000313" key="5">
    <source>
        <dbReference type="Proteomes" id="UP000199520"/>
    </source>
</evidence>
<gene>
    <name evidence="4" type="ORF">SAMN04490355_101863</name>
</gene>
<reference evidence="5" key="1">
    <citation type="submission" date="2016-10" db="EMBL/GenBank/DDBJ databases">
        <authorList>
            <person name="Varghese N."/>
            <person name="Submissions S."/>
        </authorList>
    </citation>
    <scope>NUCLEOTIDE SEQUENCE [LARGE SCALE GENOMIC DNA]</scope>
    <source>
        <strain evidence="5">DSM 13327</strain>
    </source>
</reference>
<dbReference type="Gene3D" id="1.10.10.60">
    <property type="entry name" value="Homeodomain-like"/>
    <property type="match status" value="1"/>
</dbReference>
<evidence type="ECO:0000313" key="4">
    <source>
        <dbReference type="EMBL" id="SFL79712.1"/>
    </source>
</evidence>
<proteinExistence type="predicted"/>
<dbReference type="Proteomes" id="UP000199520">
    <property type="component" value="Unassembled WGS sequence"/>
</dbReference>
<feature type="DNA-binding region" description="H-T-H motif" evidence="2">
    <location>
        <begin position="64"/>
        <end position="83"/>
    </location>
</feature>
<dbReference type="InterPro" id="IPR001647">
    <property type="entry name" value="HTH_TetR"/>
</dbReference>
<dbReference type="SUPFAM" id="SSF46689">
    <property type="entry name" value="Homeodomain-like"/>
    <property type="match status" value="1"/>
</dbReference>